<accession>A0A1I8F536</accession>
<keyword evidence="3" id="KW-1185">Reference proteome</keyword>
<evidence type="ECO:0000313" key="4">
    <source>
        <dbReference type="WBParaSite" id="maker-unitig_19576-snap-gene-0.2-mRNA-1"/>
    </source>
</evidence>
<dbReference type="InterPro" id="IPR001849">
    <property type="entry name" value="PH_domain"/>
</dbReference>
<evidence type="ECO:0000259" key="2">
    <source>
        <dbReference type="PROSITE" id="PS51388"/>
    </source>
</evidence>
<dbReference type="Gene3D" id="2.30.29.30">
    <property type="entry name" value="Pleckstrin-homology domain (PH domain)/Phosphotyrosine-binding domain (PTB)"/>
    <property type="match status" value="1"/>
</dbReference>
<dbReference type="Pfam" id="PF02212">
    <property type="entry name" value="GED"/>
    <property type="match status" value="1"/>
</dbReference>
<dbReference type="InterPro" id="IPR020850">
    <property type="entry name" value="GED_dom"/>
</dbReference>
<dbReference type="GO" id="GO:0005525">
    <property type="term" value="F:GTP binding"/>
    <property type="evidence" value="ECO:0007669"/>
    <property type="project" value="UniProtKB-KW"/>
</dbReference>
<dbReference type="Proteomes" id="UP000095280">
    <property type="component" value="Unplaced"/>
</dbReference>
<organism evidence="3 4">
    <name type="scientific">Macrostomum lignano</name>
    <dbReference type="NCBI Taxonomy" id="282301"/>
    <lineage>
        <taxon>Eukaryota</taxon>
        <taxon>Metazoa</taxon>
        <taxon>Spiralia</taxon>
        <taxon>Lophotrochozoa</taxon>
        <taxon>Platyhelminthes</taxon>
        <taxon>Rhabditophora</taxon>
        <taxon>Macrostomorpha</taxon>
        <taxon>Macrostomida</taxon>
        <taxon>Macrostomidae</taxon>
        <taxon>Macrostomum</taxon>
    </lineage>
</organism>
<dbReference type="InterPro" id="IPR011993">
    <property type="entry name" value="PH-like_dom_sf"/>
</dbReference>
<feature type="domain" description="PH" evidence="1">
    <location>
        <begin position="1"/>
        <end position="61"/>
    </location>
</feature>
<feature type="domain" description="GED" evidence="2">
    <location>
        <begin position="89"/>
        <end position="122"/>
    </location>
</feature>
<proteinExistence type="predicted"/>
<evidence type="ECO:0000259" key="1">
    <source>
        <dbReference type="PROSITE" id="PS50003"/>
    </source>
</evidence>
<reference evidence="4" key="1">
    <citation type="submission" date="2016-11" db="UniProtKB">
        <authorList>
            <consortium name="WormBaseParasite"/>
        </authorList>
    </citation>
    <scope>IDENTIFICATION</scope>
</reference>
<dbReference type="AlphaFoldDB" id="A0A1I8F536"/>
<dbReference type="InterPro" id="IPR003130">
    <property type="entry name" value="GED"/>
</dbReference>
<sequence length="122" mass="13740">EREKKYMLPLDGLKIRDGESRLFGKKNIFVLFHSEGSTSSCAAETADEVDSWKASLLRARGLSAKGIRGAEELETEVSSSTDPQMERQVETIRNLVESYMKIVDKTQRDVVPKTVIHLIVNE</sequence>
<dbReference type="PROSITE" id="PS50003">
    <property type="entry name" value="PH_DOMAIN"/>
    <property type="match status" value="1"/>
</dbReference>
<name>A0A1I8F536_9PLAT</name>
<dbReference type="Gene3D" id="1.20.120.1240">
    <property type="entry name" value="Dynamin, middle domain"/>
    <property type="match status" value="1"/>
</dbReference>
<dbReference type="WBParaSite" id="maker-unitig_19576-snap-gene-0.2-mRNA-1">
    <property type="protein sequence ID" value="maker-unitig_19576-snap-gene-0.2-mRNA-1"/>
    <property type="gene ID" value="maker-unitig_19576-snap-gene-0.2"/>
</dbReference>
<dbReference type="GO" id="GO:0003924">
    <property type="term" value="F:GTPase activity"/>
    <property type="evidence" value="ECO:0007669"/>
    <property type="project" value="InterPro"/>
</dbReference>
<dbReference type="SUPFAM" id="SSF50729">
    <property type="entry name" value="PH domain-like"/>
    <property type="match status" value="1"/>
</dbReference>
<protein>
    <submittedName>
        <fullName evidence="4">PH domain-containing protein</fullName>
    </submittedName>
</protein>
<dbReference type="PROSITE" id="PS51388">
    <property type="entry name" value="GED"/>
    <property type="match status" value="1"/>
</dbReference>
<evidence type="ECO:0000313" key="3">
    <source>
        <dbReference type="Proteomes" id="UP000095280"/>
    </source>
</evidence>